<evidence type="ECO:0000313" key="6">
    <source>
        <dbReference type="Proteomes" id="UP000326759"/>
    </source>
</evidence>
<sequence>MTKFHKVFVYGTLKTNEPNYHWLTEKENGHSRLVGNAKTAQKYPLVIASRYNIPYALDKEGVGENIKGEVYEVDDLMLSKLDILEDHPKYYKRKVKEVILEESGEKCEVWIYLLHTFKDSMLNLPFLVSYESKGDHGLPYVMRYLREKPGSEYWSDVKQE</sequence>
<comment type="caution">
    <text evidence="5">The sequence shown here is derived from an EMBL/GenBank/DDBJ whole genome shotgun (WGS) entry which is preliminary data.</text>
</comment>
<dbReference type="GO" id="GO:0061929">
    <property type="term" value="F:gamma-glutamylaminecyclotransferase activity"/>
    <property type="evidence" value="ECO:0007669"/>
    <property type="project" value="InterPro"/>
</dbReference>
<dbReference type="EMBL" id="SEYY01001625">
    <property type="protein sequence ID" value="KAB7505203.1"/>
    <property type="molecule type" value="Genomic_DNA"/>
</dbReference>
<dbReference type="Gene3D" id="3.10.490.10">
    <property type="entry name" value="Gamma-glutamyl cyclotransferase-like"/>
    <property type="match status" value="1"/>
</dbReference>
<dbReference type="Pfam" id="PF06094">
    <property type="entry name" value="GGACT"/>
    <property type="match status" value="1"/>
</dbReference>
<name>A0A5N5TEZ3_9CRUS</name>
<dbReference type="Proteomes" id="UP000326759">
    <property type="component" value="Unassembled WGS sequence"/>
</dbReference>
<dbReference type="InterPro" id="IPR013024">
    <property type="entry name" value="GGCT-like"/>
</dbReference>
<dbReference type="OrthoDB" id="113620at2759"/>
<evidence type="ECO:0000259" key="4">
    <source>
        <dbReference type="Pfam" id="PF06094"/>
    </source>
</evidence>
<feature type="domain" description="Gamma-glutamylcyclotransferase AIG2-like" evidence="4">
    <location>
        <begin position="7"/>
        <end position="116"/>
    </location>
</feature>
<dbReference type="GO" id="GO:0016740">
    <property type="term" value="F:transferase activity"/>
    <property type="evidence" value="ECO:0007669"/>
    <property type="project" value="UniProtKB-KW"/>
</dbReference>
<dbReference type="PANTHER" id="PTHR12510:SF4">
    <property type="entry name" value="GAMMA-GLUTAMYLAMINECYCLOTRANSFERASE"/>
    <property type="match status" value="1"/>
</dbReference>
<reference evidence="5 6" key="1">
    <citation type="journal article" date="2019" name="PLoS Biol.">
        <title>Sex chromosomes control vertical transmission of feminizing Wolbachia symbionts in an isopod.</title>
        <authorList>
            <person name="Becking T."/>
            <person name="Chebbi M.A."/>
            <person name="Giraud I."/>
            <person name="Moumen B."/>
            <person name="Laverre T."/>
            <person name="Caubet Y."/>
            <person name="Peccoud J."/>
            <person name="Gilbert C."/>
            <person name="Cordaux R."/>
        </authorList>
    </citation>
    <scope>NUCLEOTIDE SEQUENCE [LARGE SCALE GENOMIC DNA]</scope>
    <source>
        <strain evidence="5">ANa2</strain>
        <tissue evidence="5">Whole body excluding digestive tract and cuticle</tissue>
    </source>
</reference>
<evidence type="ECO:0000256" key="3">
    <source>
        <dbReference type="RuleBase" id="RU367036"/>
    </source>
</evidence>
<evidence type="ECO:0000256" key="1">
    <source>
        <dbReference type="ARBA" id="ARBA00008861"/>
    </source>
</evidence>
<gene>
    <name evidence="5" type="ORF">Anas_05731</name>
</gene>
<evidence type="ECO:0000256" key="2">
    <source>
        <dbReference type="PIRSR" id="PIRSR639126-1"/>
    </source>
</evidence>
<dbReference type="CDD" id="cd06661">
    <property type="entry name" value="GGCT_like"/>
    <property type="match status" value="1"/>
</dbReference>
<evidence type="ECO:0000313" key="5">
    <source>
        <dbReference type="EMBL" id="KAB7505203.1"/>
    </source>
</evidence>
<keyword evidence="6" id="KW-1185">Reference proteome</keyword>
<proteinExistence type="inferred from homology"/>
<organism evidence="5 6">
    <name type="scientific">Armadillidium nasatum</name>
    <dbReference type="NCBI Taxonomy" id="96803"/>
    <lineage>
        <taxon>Eukaryota</taxon>
        <taxon>Metazoa</taxon>
        <taxon>Ecdysozoa</taxon>
        <taxon>Arthropoda</taxon>
        <taxon>Crustacea</taxon>
        <taxon>Multicrustacea</taxon>
        <taxon>Malacostraca</taxon>
        <taxon>Eumalacostraca</taxon>
        <taxon>Peracarida</taxon>
        <taxon>Isopoda</taxon>
        <taxon>Oniscidea</taxon>
        <taxon>Crinocheta</taxon>
        <taxon>Armadillidiidae</taxon>
        <taxon>Armadillidium</taxon>
    </lineage>
</organism>
<comment type="similarity">
    <text evidence="1 3">Belongs to the gamma-glutamylcyclotransferase family.</text>
</comment>
<dbReference type="InterPro" id="IPR009288">
    <property type="entry name" value="AIG2-like_dom"/>
</dbReference>
<feature type="active site" description="Proton acceptor" evidence="2">
    <location>
        <position position="85"/>
    </location>
</feature>
<dbReference type="AlphaFoldDB" id="A0A5N5TEZ3"/>
<accession>A0A5N5TEZ3</accession>
<dbReference type="PANTHER" id="PTHR12510">
    <property type="entry name" value="TROPONIN C-AKIN-1 PROTEIN"/>
    <property type="match status" value="1"/>
</dbReference>
<dbReference type="InterPro" id="IPR039126">
    <property type="entry name" value="GGACT"/>
</dbReference>
<protein>
    <recommendedName>
        <fullName evidence="3">Gamma-glutamylcyclotransferase family protein</fullName>
    </recommendedName>
</protein>
<keyword evidence="5" id="KW-0808">Transferase</keyword>
<dbReference type="GO" id="GO:0005829">
    <property type="term" value="C:cytosol"/>
    <property type="evidence" value="ECO:0007669"/>
    <property type="project" value="TreeGrafter"/>
</dbReference>
<dbReference type="InterPro" id="IPR036568">
    <property type="entry name" value="GGCT-like_sf"/>
</dbReference>
<dbReference type="SUPFAM" id="SSF110857">
    <property type="entry name" value="Gamma-glutamyl cyclotransferase-like"/>
    <property type="match status" value="1"/>
</dbReference>